<name>A0A620CWY8_SALER</name>
<accession>A0A620CWY8</accession>
<proteinExistence type="predicted"/>
<dbReference type="AlphaFoldDB" id="A0A620CWY8"/>
<dbReference type="NCBIfam" id="TIGR01641">
    <property type="entry name" value="phageSPP1_gp7"/>
    <property type="match status" value="1"/>
</dbReference>
<sequence length="456" mass="51360">MRCLRRKLKAWWTTLIDLGYAATLAPKEAVAYFRAKGQHIGWNWYDTAVDVHARSFTVAKAARVDVLTTIQGEVERALAQGLSKQEFIDTLAPRLKKLGWWGKQVIVDSAGNAETVQLGSPRRLALIYNVNTRVAYNVGRYAQLMNSADTHPFWQYVAVMDSRTRPSHAALNGLVFRYDDPFWKTHYPPNGWNCRCRVRALSQERMNALGLKASRGDKHLTTKQVQAAVDKATGEIINMDVTTFADGARVMTPDTGWSYNPGSAAFGLDQTLIRKLIEVKSPELREMVVQEMNNSPERQQAFRRWAERVIKERKTRNELRTLGFMSESVASAVEYRTGEQPARLLAMADKNLLHADSDKHQAGGIALSPEDLKLLPSLIAHPQAILWDKLHRNLMYIVETADGTAKVIVSAPYNLKHQKGKEVLDVVINAYRFKDVDSLKAEIRGGNIEILEGHIN</sequence>
<feature type="domain" description="Phage MuF C-terminal" evidence="2">
    <location>
        <begin position="358"/>
        <end position="446"/>
    </location>
</feature>
<reference evidence="3" key="1">
    <citation type="submission" date="2019-09" db="EMBL/GenBank/DDBJ databases">
        <authorList>
            <consortium name="PulseNet: The National Subtyping Network for Foodborne Disease Surveillance"/>
            <person name="Tarr C.L."/>
            <person name="Trees E."/>
            <person name="Katz L.S."/>
            <person name="Carleton-Romer H.A."/>
            <person name="Stroika S."/>
            <person name="Kucerova Z."/>
            <person name="Roache K.F."/>
            <person name="Sabol A.L."/>
            <person name="Besser J."/>
            <person name="Gerner-Smidt P."/>
        </authorList>
    </citation>
    <scope>NUCLEOTIDE SEQUENCE</scope>
    <source>
        <strain evidence="3">PNUSAS101274</strain>
    </source>
</reference>
<gene>
    <name evidence="3" type="ORF">F6Y89_23130</name>
</gene>
<evidence type="ECO:0000313" key="3">
    <source>
        <dbReference type="EMBL" id="ECX9227377.1"/>
    </source>
</evidence>
<evidence type="ECO:0000259" key="2">
    <source>
        <dbReference type="Pfam" id="PF18819"/>
    </source>
</evidence>
<organism evidence="3">
    <name type="scientific">Salmonella enterica</name>
    <name type="common">Salmonella choleraesuis</name>
    <dbReference type="NCBI Taxonomy" id="28901"/>
    <lineage>
        <taxon>Bacteria</taxon>
        <taxon>Pseudomonadati</taxon>
        <taxon>Pseudomonadota</taxon>
        <taxon>Gammaproteobacteria</taxon>
        <taxon>Enterobacterales</taxon>
        <taxon>Enterobacteriaceae</taxon>
        <taxon>Salmonella</taxon>
    </lineage>
</organism>
<dbReference type="EMBL" id="AALBJK010000103">
    <property type="protein sequence ID" value="ECX9227377.1"/>
    <property type="molecule type" value="Genomic_DNA"/>
</dbReference>
<dbReference type="InterPro" id="IPR041131">
    <property type="entry name" value="MuF_C"/>
</dbReference>
<dbReference type="Pfam" id="PF04233">
    <property type="entry name" value="Phage_Mu_F"/>
    <property type="match status" value="1"/>
</dbReference>
<comment type="caution">
    <text evidence="3">The sequence shown here is derived from an EMBL/GenBank/DDBJ whole genome shotgun (WGS) entry which is preliminary data.</text>
</comment>
<evidence type="ECO:0000259" key="1">
    <source>
        <dbReference type="Pfam" id="PF04233"/>
    </source>
</evidence>
<dbReference type="Pfam" id="PF18819">
    <property type="entry name" value="MuF_C"/>
    <property type="match status" value="1"/>
</dbReference>
<feature type="domain" description="Phage head morphogenesis" evidence="1">
    <location>
        <begin position="69"/>
        <end position="198"/>
    </location>
</feature>
<protein>
    <submittedName>
        <fullName evidence="3">Phage head morphogenesis protein</fullName>
    </submittedName>
</protein>
<dbReference type="InterPro" id="IPR006528">
    <property type="entry name" value="Phage_head_morphogenesis_dom"/>
</dbReference>